<sequence>MDGATAVEKERRGWGWGLGGRAETRDIYSAHNLIQTQQRAPPRRPPFPNSIPSPPFTKLKPSAAPSLTRIQTQAPDPQQNQTQPPIRTQSHAPKTKPERREKHALWLGVRNIASEEAKRWLGTAKKLLAAWDLLGAKSVAIHVRKAYLGLID</sequence>
<evidence type="ECO:0000313" key="2">
    <source>
        <dbReference type="EMBL" id="GMN70221.1"/>
    </source>
</evidence>
<accession>A0AA88JFP5</accession>
<reference evidence="2" key="1">
    <citation type="submission" date="2023-07" db="EMBL/GenBank/DDBJ databases">
        <title>draft genome sequence of fig (Ficus carica).</title>
        <authorList>
            <person name="Takahashi T."/>
            <person name="Nishimura K."/>
        </authorList>
    </citation>
    <scope>NUCLEOTIDE SEQUENCE</scope>
</reference>
<feature type="region of interest" description="Disordered" evidence="1">
    <location>
        <begin position="1"/>
        <end position="101"/>
    </location>
</feature>
<evidence type="ECO:0000256" key="1">
    <source>
        <dbReference type="SAM" id="MobiDB-lite"/>
    </source>
</evidence>
<dbReference type="AlphaFoldDB" id="A0AA88JFP5"/>
<name>A0AA88JFP5_FICCA</name>
<feature type="compositionally biased region" description="Polar residues" evidence="1">
    <location>
        <begin position="68"/>
        <end position="92"/>
    </location>
</feature>
<dbReference type="EMBL" id="BTGU01001068">
    <property type="protein sequence ID" value="GMN70221.1"/>
    <property type="molecule type" value="Genomic_DNA"/>
</dbReference>
<feature type="compositionally biased region" description="Pro residues" evidence="1">
    <location>
        <begin position="43"/>
        <end position="55"/>
    </location>
</feature>
<comment type="caution">
    <text evidence="2">The sequence shown here is derived from an EMBL/GenBank/DDBJ whole genome shotgun (WGS) entry which is preliminary data.</text>
</comment>
<protein>
    <submittedName>
        <fullName evidence="2">Uncharacterized protein</fullName>
    </submittedName>
</protein>
<organism evidence="2 3">
    <name type="scientific">Ficus carica</name>
    <name type="common">Common fig</name>
    <dbReference type="NCBI Taxonomy" id="3494"/>
    <lineage>
        <taxon>Eukaryota</taxon>
        <taxon>Viridiplantae</taxon>
        <taxon>Streptophyta</taxon>
        <taxon>Embryophyta</taxon>
        <taxon>Tracheophyta</taxon>
        <taxon>Spermatophyta</taxon>
        <taxon>Magnoliopsida</taxon>
        <taxon>eudicotyledons</taxon>
        <taxon>Gunneridae</taxon>
        <taxon>Pentapetalae</taxon>
        <taxon>rosids</taxon>
        <taxon>fabids</taxon>
        <taxon>Rosales</taxon>
        <taxon>Moraceae</taxon>
        <taxon>Ficeae</taxon>
        <taxon>Ficus</taxon>
    </lineage>
</organism>
<evidence type="ECO:0000313" key="3">
    <source>
        <dbReference type="Proteomes" id="UP001187192"/>
    </source>
</evidence>
<dbReference type="Proteomes" id="UP001187192">
    <property type="component" value="Unassembled WGS sequence"/>
</dbReference>
<proteinExistence type="predicted"/>
<gene>
    <name evidence="2" type="ORF">TIFTF001_039265</name>
</gene>
<keyword evidence="3" id="KW-1185">Reference proteome</keyword>